<dbReference type="PANTHER" id="PTHR39730:SF1">
    <property type="entry name" value="ENDOGLUCANASE 1"/>
    <property type="match status" value="1"/>
</dbReference>
<dbReference type="EC" id="3.2.1.4" evidence="3"/>
<feature type="chain" id="PRO_5036479803" description="cellulase" evidence="10">
    <location>
        <begin position="23"/>
        <end position="356"/>
    </location>
</feature>
<evidence type="ECO:0000259" key="11">
    <source>
        <dbReference type="Pfam" id="PF02015"/>
    </source>
</evidence>
<evidence type="ECO:0000313" key="12">
    <source>
        <dbReference type="EMBL" id="KAE8268004.1"/>
    </source>
</evidence>
<evidence type="ECO:0000256" key="10">
    <source>
        <dbReference type="SAM" id="SignalP"/>
    </source>
</evidence>
<keyword evidence="8" id="KW-0624">Polysaccharide degradation</keyword>
<keyword evidence="4" id="KW-0378">Hydrolase</keyword>
<gene>
    <name evidence="12" type="ORF">A4X09_0g4334</name>
</gene>
<evidence type="ECO:0000313" key="13">
    <source>
        <dbReference type="Proteomes" id="UP000078113"/>
    </source>
</evidence>
<dbReference type="GO" id="GO:0030245">
    <property type="term" value="P:cellulose catabolic process"/>
    <property type="evidence" value="ECO:0007669"/>
    <property type="project" value="UniProtKB-KW"/>
</dbReference>
<feature type="compositionally biased region" description="Basic residues" evidence="9">
    <location>
        <begin position="55"/>
        <end position="91"/>
    </location>
</feature>
<keyword evidence="6" id="KW-0119">Carbohydrate metabolism</keyword>
<evidence type="ECO:0000256" key="3">
    <source>
        <dbReference type="ARBA" id="ARBA00012601"/>
    </source>
</evidence>
<accession>A0A8X7T4D4</accession>
<keyword evidence="10" id="KW-0732">Signal</keyword>
<comment type="catalytic activity">
    <reaction evidence="1">
        <text>Endohydrolysis of (1-&gt;4)-beta-D-glucosidic linkages in cellulose, lichenin and cereal beta-D-glucans.</text>
        <dbReference type="EC" id="3.2.1.4"/>
    </reaction>
</comment>
<evidence type="ECO:0000256" key="7">
    <source>
        <dbReference type="ARBA" id="ARBA00023295"/>
    </source>
</evidence>
<feature type="signal peptide" evidence="10">
    <location>
        <begin position="1"/>
        <end position="22"/>
    </location>
</feature>
<evidence type="ECO:0000256" key="1">
    <source>
        <dbReference type="ARBA" id="ARBA00000966"/>
    </source>
</evidence>
<dbReference type="Proteomes" id="UP000078113">
    <property type="component" value="Unassembled WGS sequence"/>
</dbReference>
<dbReference type="GO" id="GO:0008810">
    <property type="term" value="F:cellulase activity"/>
    <property type="evidence" value="ECO:0007669"/>
    <property type="project" value="UniProtKB-EC"/>
</dbReference>
<feature type="domain" description="Glycosyl hydrolases family 45 active site" evidence="11">
    <location>
        <begin position="139"/>
        <end position="341"/>
    </location>
</feature>
<sequence length="356" mass="38410">MRLPVQVLIFLFASLVLLSVTAEYVPSAGGDQLGNTESDHSHNAGTTRGTASPKEHHHSHHVVSHGDRRARHKHHNHHTHHKHQRHHKHQGGTHSGPTPARSPDATNQGGTVPTCGVQPKKDNGTTPAGDQKHCEPAGGMATQYWDCCKVAGAWPGHKSVNGTAYSCAKDGVTQLEDPQVTSGCQGGTAFACNNHQPFISATNPNLAYAVGARPSQLGVDSFMGACYSIQFKELPGKTLVFQVINTGRYPTDKQIDIQVPGGGVGELNTCPAQWGSPPDGWGRRYGGILMKAQCEQLPPELQPGCHWRYDWLAPPDHPDGINPTIASMCRVKCPTILTYLTGTTRFDEASFPDPPY</sequence>
<dbReference type="PANTHER" id="PTHR39730">
    <property type="entry name" value="ENDOGLUCANASE 1"/>
    <property type="match status" value="1"/>
</dbReference>
<keyword evidence="5" id="KW-0136">Cellulose degradation</keyword>
<dbReference type="InterPro" id="IPR036908">
    <property type="entry name" value="RlpA-like_sf"/>
</dbReference>
<dbReference type="Pfam" id="PF02015">
    <property type="entry name" value="Glyco_hydro_45"/>
    <property type="match status" value="1"/>
</dbReference>
<keyword evidence="7" id="KW-0326">Glycosidase</keyword>
<organism evidence="12 13">
    <name type="scientific">Tilletia walkeri</name>
    <dbReference type="NCBI Taxonomy" id="117179"/>
    <lineage>
        <taxon>Eukaryota</taxon>
        <taxon>Fungi</taxon>
        <taxon>Dikarya</taxon>
        <taxon>Basidiomycota</taxon>
        <taxon>Ustilaginomycotina</taxon>
        <taxon>Exobasidiomycetes</taxon>
        <taxon>Tilletiales</taxon>
        <taxon>Tilletiaceae</taxon>
        <taxon>Tilletia</taxon>
    </lineage>
</organism>
<comment type="similarity">
    <text evidence="2">Belongs to the glycosyl hydrolase 45 (cellulase K) family.</text>
</comment>
<dbReference type="Gene3D" id="2.40.40.10">
    <property type="entry name" value="RlpA-like domain"/>
    <property type="match status" value="1"/>
</dbReference>
<reference evidence="12" key="1">
    <citation type="submission" date="2016-04" db="EMBL/GenBank/DDBJ databases">
        <authorList>
            <person name="Nguyen H.D."/>
            <person name="Samba Siva P."/>
            <person name="Cullis J."/>
            <person name="Levesque C.A."/>
            <person name="Hambleton S."/>
        </authorList>
    </citation>
    <scope>NUCLEOTIDE SEQUENCE</scope>
    <source>
        <strain evidence="12">DAOMC 236422</strain>
    </source>
</reference>
<evidence type="ECO:0000256" key="9">
    <source>
        <dbReference type="SAM" id="MobiDB-lite"/>
    </source>
</evidence>
<feature type="region of interest" description="Disordered" evidence="9">
    <location>
        <begin position="31"/>
        <end position="132"/>
    </location>
</feature>
<evidence type="ECO:0000256" key="8">
    <source>
        <dbReference type="ARBA" id="ARBA00023326"/>
    </source>
</evidence>
<protein>
    <recommendedName>
        <fullName evidence="3">cellulase</fullName>
        <ecNumber evidence="3">3.2.1.4</ecNumber>
    </recommendedName>
</protein>
<evidence type="ECO:0000256" key="5">
    <source>
        <dbReference type="ARBA" id="ARBA00023001"/>
    </source>
</evidence>
<dbReference type="EMBL" id="LWDG02000181">
    <property type="protein sequence ID" value="KAE8268004.1"/>
    <property type="molecule type" value="Genomic_DNA"/>
</dbReference>
<proteinExistence type="inferred from homology"/>
<dbReference type="AlphaFoldDB" id="A0A8X7T4D4"/>
<reference evidence="12" key="2">
    <citation type="journal article" date="2019" name="IMA Fungus">
        <title>Genome sequencing and comparison of five Tilletia species to identify candidate genes for the detection of regulated species infecting wheat.</title>
        <authorList>
            <person name="Nguyen H.D.T."/>
            <person name="Sultana T."/>
            <person name="Kesanakurti P."/>
            <person name="Hambleton S."/>
        </authorList>
    </citation>
    <scope>NUCLEOTIDE SEQUENCE</scope>
    <source>
        <strain evidence="12">DAOMC 236422</strain>
    </source>
</reference>
<dbReference type="InterPro" id="IPR000334">
    <property type="entry name" value="Glyco_hydro_45"/>
</dbReference>
<name>A0A8X7T4D4_9BASI</name>
<evidence type="ECO:0000256" key="4">
    <source>
        <dbReference type="ARBA" id="ARBA00022801"/>
    </source>
</evidence>
<keyword evidence="13" id="KW-1185">Reference proteome</keyword>
<dbReference type="SUPFAM" id="SSF50685">
    <property type="entry name" value="Barwin-like endoglucanases"/>
    <property type="match status" value="1"/>
</dbReference>
<dbReference type="InterPro" id="IPR052288">
    <property type="entry name" value="GH45_Enzymes"/>
</dbReference>
<evidence type="ECO:0000256" key="6">
    <source>
        <dbReference type="ARBA" id="ARBA00023277"/>
    </source>
</evidence>
<evidence type="ECO:0000256" key="2">
    <source>
        <dbReference type="ARBA" id="ARBA00007793"/>
    </source>
</evidence>
<comment type="caution">
    <text evidence="12">The sequence shown here is derived from an EMBL/GenBank/DDBJ whole genome shotgun (WGS) entry which is preliminary data.</text>
</comment>